<organism evidence="2 3">
    <name type="scientific">Hanamia caeni</name>
    <dbReference type="NCBI Taxonomy" id="2294116"/>
    <lineage>
        <taxon>Bacteria</taxon>
        <taxon>Pseudomonadati</taxon>
        <taxon>Bacteroidota</taxon>
        <taxon>Chitinophagia</taxon>
        <taxon>Chitinophagales</taxon>
        <taxon>Chitinophagaceae</taxon>
        <taxon>Hanamia</taxon>
    </lineage>
</organism>
<evidence type="ECO:0000259" key="1">
    <source>
        <dbReference type="Pfam" id="PF12867"/>
    </source>
</evidence>
<dbReference type="GO" id="GO:0016787">
    <property type="term" value="F:hydrolase activity"/>
    <property type="evidence" value="ECO:0007669"/>
    <property type="project" value="UniProtKB-KW"/>
</dbReference>
<evidence type="ECO:0000313" key="2">
    <source>
        <dbReference type="EMBL" id="RNI39911.1"/>
    </source>
</evidence>
<proteinExistence type="predicted"/>
<dbReference type="EMBL" id="RJJR01000001">
    <property type="protein sequence ID" value="RNI39911.1"/>
    <property type="molecule type" value="Genomic_DNA"/>
</dbReference>
<keyword evidence="2" id="KW-0378">Hydrolase</keyword>
<reference evidence="2 3" key="1">
    <citation type="submission" date="2018-11" db="EMBL/GenBank/DDBJ databases">
        <title>Draft genome sequence of Ferruginibacter sp. BO-59.</title>
        <authorList>
            <person name="Im W.T."/>
        </authorList>
    </citation>
    <scope>NUCLEOTIDE SEQUENCE [LARGE SCALE GENOMIC DNA]</scope>
    <source>
        <strain evidence="2 3">BO-59</strain>
    </source>
</reference>
<dbReference type="AlphaFoldDB" id="A0A3M9NQ30"/>
<accession>A0A3M9NQ30</accession>
<sequence length="182" mass="21664">MQEDEILRYPIGKETEQKEFSEDFGEELKSSLMADIEMLPSYLEFAIQDLDAAQFETPYRPGGWTIQQLVHHVADSHINAYIRFKLALTEDNPTIKPYEQDAWALLPDSKLPVNLSVTLLFALHARWYELMNQMNENEWQRTICHPERKTELTLWELLKSYAWHSRHHVAQIVQLRKRMHWN</sequence>
<dbReference type="SUPFAM" id="SSF109854">
    <property type="entry name" value="DinB/YfiT-like putative metalloenzymes"/>
    <property type="match status" value="1"/>
</dbReference>
<feature type="domain" description="DinB-like" evidence="1">
    <location>
        <begin position="40"/>
        <end position="172"/>
    </location>
</feature>
<dbReference type="InterPro" id="IPR024775">
    <property type="entry name" value="DinB-like"/>
</dbReference>
<dbReference type="Gene3D" id="1.20.120.450">
    <property type="entry name" value="dinb family like domain"/>
    <property type="match status" value="1"/>
</dbReference>
<dbReference type="OrthoDB" id="9796039at2"/>
<dbReference type="InterPro" id="IPR034660">
    <property type="entry name" value="DinB/YfiT-like"/>
</dbReference>
<dbReference type="NCBIfam" id="NF009807">
    <property type="entry name" value="PRK13291.1"/>
    <property type="match status" value="1"/>
</dbReference>
<dbReference type="Proteomes" id="UP000267223">
    <property type="component" value="Unassembled WGS sequence"/>
</dbReference>
<comment type="caution">
    <text evidence="2">The sequence shown here is derived from an EMBL/GenBank/DDBJ whole genome shotgun (WGS) entry which is preliminary data.</text>
</comment>
<dbReference type="Pfam" id="PF12867">
    <property type="entry name" value="DinB_2"/>
    <property type="match status" value="1"/>
</dbReference>
<dbReference type="RefSeq" id="WP_123118802.1">
    <property type="nucleotide sequence ID" value="NZ_RJJR01000001.1"/>
</dbReference>
<evidence type="ECO:0000313" key="3">
    <source>
        <dbReference type="Proteomes" id="UP000267223"/>
    </source>
</evidence>
<gene>
    <name evidence="2" type="ORF">EFY79_00995</name>
</gene>
<name>A0A3M9NQ30_9BACT</name>
<protein>
    <submittedName>
        <fullName evidence="2">Putative metal-dependent hydrolase</fullName>
    </submittedName>
</protein>
<keyword evidence="3" id="KW-1185">Reference proteome</keyword>